<dbReference type="Proteomes" id="UP000075809">
    <property type="component" value="Unassembled WGS sequence"/>
</dbReference>
<feature type="non-terminal residue" evidence="1">
    <location>
        <position position="1"/>
    </location>
</feature>
<evidence type="ECO:0008006" key="3">
    <source>
        <dbReference type="Google" id="ProtNLM"/>
    </source>
</evidence>
<organism evidence="1 2">
    <name type="scientific">Mycetomoellerius zeteki</name>
    <dbReference type="NCBI Taxonomy" id="64791"/>
    <lineage>
        <taxon>Eukaryota</taxon>
        <taxon>Metazoa</taxon>
        <taxon>Ecdysozoa</taxon>
        <taxon>Arthropoda</taxon>
        <taxon>Hexapoda</taxon>
        <taxon>Insecta</taxon>
        <taxon>Pterygota</taxon>
        <taxon>Neoptera</taxon>
        <taxon>Endopterygota</taxon>
        <taxon>Hymenoptera</taxon>
        <taxon>Apocrita</taxon>
        <taxon>Aculeata</taxon>
        <taxon>Formicoidea</taxon>
        <taxon>Formicidae</taxon>
        <taxon>Myrmicinae</taxon>
        <taxon>Mycetomoellerius</taxon>
    </lineage>
</organism>
<protein>
    <recommendedName>
        <fullName evidence="3">Glycoprotein</fullName>
    </recommendedName>
</protein>
<reference evidence="1 2" key="1">
    <citation type="submission" date="2015-09" db="EMBL/GenBank/DDBJ databases">
        <title>Trachymyrmex zeteki WGS genome.</title>
        <authorList>
            <person name="Nygaard S."/>
            <person name="Hu H."/>
            <person name="Boomsma J."/>
            <person name="Zhang G."/>
        </authorList>
    </citation>
    <scope>NUCLEOTIDE SEQUENCE [LARGE SCALE GENOMIC DNA]</scope>
    <source>
        <strain evidence="1">Tzet28-1</strain>
        <tissue evidence="1">Whole body</tissue>
    </source>
</reference>
<keyword evidence="2" id="KW-1185">Reference proteome</keyword>
<dbReference type="STRING" id="64791.A0A151WPL5"/>
<evidence type="ECO:0000313" key="2">
    <source>
        <dbReference type="Proteomes" id="UP000075809"/>
    </source>
</evidence>
<dbReference type="EMBL" id="KQ982863">
    <property type="protein sequence ID" value="KYQ49770.1"/>
    <property type="molecule type" value="Genomic_DNA"/>
</dbReference>
<dbReference type="AlphaFoldDB" id="A0A151WPL5"/>
<gene>
    <name evidence="1" type="ORF">ALC60_11155</name>
</gene>
<evidence type="ECO:0000313" key="1">
    <source>
        <dbReference type="EMBL" id="KYQ49770.1"/>
    </source>
</evidence>
<accession>A0A151WPL5</accession>
<proteinExistence type="predicted"/>
<sequence length="661" mass="74020">LTIIMLLPVAKGLVGYDCGGGFNITTLSLLDIGECNMDNLKPKEEEVYAQLMQLTDYDHTTVMQCKIEIDRTIFYCGMSSHISAVHNGRREYLQEIGEQGCRRMHETGTTRIANAVIDRIQHNTTNLRSVTLAGSTSVDGRCSGSQYTDGYGTWENVLVQATVRITLATIEAPIKRATGQVILPSGTRCSVAQGYCMDTRGHESYWPPVPLDHCHFDQYTILYEGIATKLSPRKNQTAPIIYTVTTQDTTFALTKTGDVDICRYKLAQTEHPKLFVLETQKGRTFNTKTKVAIENLDIFLYVNSKFIYVEKHIKTQLTQLYRDIMEQKCALERQVLQNALTLASIAPDEMAYRITREPGYTAIATREVIHLVKCIPVEVKLRHVEQCYQELPIVHGNTSLFLTPRSRIITRTGTQRDCSDLLPTMYKIHGAWFRLTPKPIEVLAPPIIQPLTKPKWHYVSPTSLATSGIYNPDHIDRLRSHIMFPVEKPSMLNTLARGALGGAIQPGTVSLSNLLDEDSINRIAESAEAKLWAGFITFGSASAGVLAVFIIIRLVKLIIDTLIHGYALHSVYGWSMHLVGAVWSSVTHLLLYLGRSPQEERASNEDKPPASLATPETLSVLHEINNKEHSELSEPRPKVSCYTYTELRKYLNDSKEPSAPV</sequence>
<dbReference type="Pfam" id="PF24664">
    <property type="entry name" value="Monjiviricetes_fusion"/>
    <property type="match status" value="1"/>
</dbReference>
<name>A0A151WPL5_9HYME</name>